<dbReference type="EMBL" id="BMNZ01000009">
    <property type="protein sequence ID" value="GGN07774.1"/>
    <property type="molecule type" value="Genomic_DNA"/>
</dbReference>
<comment type="caution">
    <text evidence="2">The sequence shown here is derived from an EMBL/GenBank/DDBJ whole genome shotgun (WGS) entry which is preliminary data.</text>
</comment>
<name>A0ABQ2IER9_9MICO</name>
<accession>A0ABQ2IER9</accession>
<reference evidence="3" key="1">
    <citation type="journal article" date="2019" name="Int. J. Syst. Evol. Microbiol.">
        <title>The Global Catalogue of Microorganisms (GCM) 10K type strain sequencing project: providing services to taxonomists for standard genome sequencing and annotation.</title>
        <authorList>
            <consortium name="The Broad Institute Genomics Platform"/>
            <consortium name="The Broad Institute Genome Sequencing Center for Infectious Disease"/>
            <person name="Wu L."/>
            <person name="Ma J."/>
        </authorList>
    </citation>
    <scope>NUCLEOTIDE SEQUENCE [LARGE SCALE GENOMIC DNA]</scope>
    <source>
        <strain evidence="3">JCM 1365</strain>
    </source>
</reference>
<dbReference type="Proteomes" id="UP000623461">
    <property type="component" value="Unassembled WGS sequence"/>
</dbReference>
<sequence length="115" mass="11912">MTNVVVLAEAPQLNVFPSGRLQATKTGGHLPDSLLRPHSAVGRRVVEPLTTRCMPDARLMRARASSKSLCAVGGALSQLTMSVTSAHGSQRAGRPAASTWVNAKPGETGASALLP</sequence>
<evidence type="ECO:0000256" key="1">
    <source>
        <dbReference type="SAM" id="MobiDB-lite"/>
    </source>
</evidence>
<protein>
    <submittedName>
        <fullName evidence="2">Uncharacterized protein</fullName>
    </submittedName>
</protein>
<gene>
    <name evidence="2" type="ORF">GCM10009721_39280</name>
</gene>
<keyword evidence="3" id="KW-1185">Reference proteome</keyword>
<evidence type="ECO:0000313" key="3">
    <source>
        <dbReference type="Proteomes" id="UP000623461"/>
    </source>
</evidence>
<evidence type="ECO:0000313" key="2">
    <source>
        <dbReference type="EMBL" id="GGN07774.1"/>
    </source>
</evidence>
<organism evidence="2 3">
    <name type="scientific">Terrabacter tumescens</name>
    <dbReference type="NCBI Taxonomy" id="60443"/>
    <lineage>
        <taxon>Bacteria</taxon>
        <taxon>Bacillati</taxon>
        <taxon>Actinomycetota</taxon>
        <taxon>Actinomycetes</taxon>
        <taxon>Micrococcales</taxon>
        <taxon>Intrasporangiaceae</taxon>
        <taxon>Terrabacter</taxon>
    </lineage>
</organism>
<feature type="region of interest" description="Disordered" evidence="1">
    <location>
        <begin position="85"/>
        <end position="115"/>
    </location>
</feature>
<proteinExistence type="predicted"/>